<name>A0A6J4IAS6_9PSEU</name>
<organism evidence="2">
    <name type="scientific">uncultured Actinomycetospora sp</name>
    <dbReference type="NCBI Taxonomy" id="1135996"/>
    <lineage>
        <taxon>Bacteria</taxon>
        <taxon>Bacillati</taxon>
        <taxon>Actinomycetota</taxon>
        <taxon>Actinomycetes</taxon>
        <taxon>Pseudonocardiales</taxon>
        <taxon>Pseudonocardiaceae</taxon>
        <taxon>Actinomycetospora</taxon>
        <taxon>environmental samples</taxon>
    </lineage>
</organism>
<evidence type="ECO:0000313" key="2">
    <source>
        <dbReference type="EMBL" id="CAA9247233.1"/>
    </source>
</evidence>
<gene>
    <name evidence="2" type="ORF">AVDCRST_MAG54-1808</name>
</gene>
<accession>A0A6J4IAS6</accession>
<feature type="non-terminal residue" evidence="2">
    <location>
        <position position="1"/>
    </location>
</feature>
<feature type="compositionally biased region" description="Basic residues" evidence="1">
    <location>
        <begin position="75"/>
        <end position="99"/>
    </location>
</feature>
<dbReference type="EMBL" id="CADCTH010000242">
    <property type="protein sequence ID" value="CAA9247233.1"/>
    <property type="molecule type" value="Genomic_DNA"/>
</dbReference>
<reference evidence="2" key="1">
    <citation type="submission" date="2020-02" db="EMBL/GenBank/DDBJ databases">
        <authorList>
            <person name="Meier V. D."/>
        </authorList>
    </citation>
    <scope>NUCLEOTIDE SEQUENCE</scope>
    <source>
        <strain evidence="2">AVDCRST_MAG54</strain>
    </source>
</reference>
<feature type="non-terminal residue" evidence="2">
    <location>
        <position position="105"/>
    </location>
</feature>
<evidence type="ECO:0000256" key="1">
    <source>
        <dbReference type="SAM" id="MobiDB-lite"/>
    </source>
</evidence>
<feature type="compositionally biased region" description="Basic and acidic residues" evidence="1">
    <location>
        <begin position="1"/>
        <end position="34"/>
    </location>
</feature>
<feature type="compositionally biased region" description="Basic residues" evidence="1">
    <location>
        <begin position="49"/>
        <end position="61"/>
    </location>
</feature>
<sequence length="105" mass="11600">AGTDGDGGRSHLDHPRVQRDARGVGTAHRGDPQHGRGGPRALRGPDARRGRHRARGRRRRDLPRAAGRVGPGRQGARRRARAGRRARRRRRVPLRHHAAVRAPGL</sequence>
<dbReference type="AlphaFoldDB" id="A0A6J4IAS6"/>
<protein>
    <submittedName>
        <fullName evidence="2">Uncharacterized protein</fullName>
    </submittedName>
</protein>
<feature type="region of interest" description="Disordered" evidence="1">
    <location>
        <begin position="1"/>
        <end position="105"/>
    </location>
</feature>
<proteinExistence type="predicted"/>